<keyword evidence="2" id="KW-1133">Transmembrane helix</keyword>
<proteinExistence type="predicted"/>
<feature type="transmembrane region" description="Helical" evidence="2">
    <location>
        <begin position="28"/>
        <end position="49"/>
    </location>
</feature>
<reference evidence="4" key="1">
    <citation type="journal article" date="2019" name="Int. J. Syst. Evol. Microbiol.">
        <title>The Global Catalogue of Microorganisms (GCM) 10K type strain sequencing project: providing services to taxonomists for standard genome sequencing and annotation.</title>
        <authorList>
            <consortium name="The Broad Institute Genomics Platform"/>
            <consortium name="The Broad Institute Genome Sequencing Center for Infectious Disease"/>
            <person name="Wu L."/>
            <person name="Ma J."/>
        </authorList>
    </citation>
    <scope>NUCLEOTIDE SEQUENCE [LARGE SCALE GENOMIC DNA]</scope>
    <source>
        <strain evidence="4">CAIM 431</strain>
    </source>
</reference>
<comment type="caution">
    <text evidence="3">The sequence shown here is derived from an EMBL/GenBank/DDBJ whole genome shotgun (WGS) entry which is preliminary data.</text>
</comment>
<dbReference type="RefSeq" id="WP_343872055.1">
    <property type="nucleotide sequence ID" value="NZ_BAAAIX010000004.1"/>
</dbReference>
<feature type="compositionally biased region" description="Polar residues" evidence="1">
    <location>
        <begin position="1"/>
        <end position="12"/>
    </location>
</feature>
<gene>
    <name evidence="3" type="ORF">ACFSCS_11205</name>
</gene>
<evidence type="ECO:0000313" key="4">
    <source>
        <dbReference type="Proteomes" id="UP001597326"/>
    </source>
</evidence>
<evidence type="ECO:0000313" key="3">
    <source>
        <dbReference type="EMBL" id="MFD1890743.1"/>
    </source>
</evidence>
<evidence type="ECO:0000256" key="1">
    <source>
        <dbReference type="SAM" id="MobiDB-lite"/>
    </source>
</evidence>
<feature type="region of interest" description="Disordered" evidence="1">
    <location>
        <begin position="129"/>
        <end position="155"/>
    </location>
</feature>
<evidence type="ECO:0000256" key="2">
    <source>
        <dbReference type="SAM" id="Phobius"/>
    </source>
</evidence>
<feature type="region of interest" description="Disordered" evidence="1">
    <location>
        <begin position="1"/>
        <end position="25"/>
    </location>
</feature>
<feature type="compositionally biased region" description="Low complexity" evidence="1">
    <location>
        <begin position="142"/>
        <end position="155"/>
    </location>
</feature>
<protein>
    <submittedName>
        <fullName evidence="3">Uncharacterized protein</fullName>
    </submittedName>
</protein>
<name>A0ABW4RWK5_9ACTN</name>
<keyword evidence="4" id="KW-1185">Reference proteome</keyword>
<dbReference type="Proteomes" id="UP001597326">
    <property type="component" value="Unassembled WGS sequence"/>
</dbReference>
<accession>A0ABW4RWK5</accession>
<organism evidence="3 4">
    <name type="scientific">Luteococcus peritonei</name>
    <dbReference type="NCBI Taxonomy" id="88874"/>
    <lineage>
        <taxon>Bacteria</taxon>
        <taxon>Bacillati</taxon>
        <taxon>Actinomycetota</taxon>
        <taxon>Actinomycetes</taxon>
        <taxon>Propionibacteriales</taxon>
        <taxon>Propionibacteriaceae</taxon>
        <taxon>Luteococcus</taxon>
    </lineage>
</organism>
<keyword evidence="2" id="KW-0812">Transmembrane</keyword>
<sequence>MNTSTQHDSLTDASGLVGAPATPRRSPLARLGVGALALLAVGGLGYGAMTAQQDQTTPGAAPAHIAPARTEVTAVRSIPQGRFLVESVREVQKADQGAITGAPNGSHQTRDVTRTTAIDSSKRMTIRFDGKGFDGSDVSGNARPAPAAPGRDYAAAPTDPAALRAWLLASRQKGNERGDADVVFTAATDAMRDPFTSTQFRQLLAASLREDPQTTTSQVTLAGRAAVRLSNTVTCAADGAHPASVEVRTMTLDASSMAVLGETSTVRTADGQLVSEYHATATRPLTLAATAQG</sequence>
<keyword evidence="2" id="KW-0472">Membrane</keyword>
<dbReference type="EMBL" id="JBHUFZ010000025">
    <property type="protein sequence ID" value="MFD1890743.1"/>
    <property type="molecule type" value="Genomic_DNA"/>
</dbReference>